<feature type="transmembrane region" description="Helical" evidence="1">
    <location>
        <begin position="889"/>
        <end position="907"/>
    </location>
</feature>
<reference evidence="2 3" key="1">
    <citation type="submission" date="2019-08" db="EMBL/GenBank/DDBJ databases">
        <title>In-depth cultivation of the pig gut microbiome towards novel bacterial diversity and tailored functional studies.</title>
        <authorList>
            <person name="Wylensek D."/>
            <person name="Hitch T.C.A."/>
            <person name="Clavel T."/>
        </authorList>
    </citation>
    <scope>NUCLEOTIDE SEQUENCE [LARGE SCALE GENOMIC DNA]</scope>
    <source>
        <strain evidence="2 3">BSM-383-APC-4H</strain>
    </source>
</reference>
<evidence type="ECO:0000313" key="2">
    <source>
        <dbReference type="EMBL" id="MSU83451.1"/>
    </source>
</evidence>
<evidence type="ECO:0000313" key="3">
    <source>
        <dbReference type="Proteomes" id="UP000433359"/>
    </source>
</evidence>
<dbReference type="InterPro" id="IPR018580">
    <property type="entry name" value="Uncharacterised_YfhO"/>
</dbReference>
<gene>
    <name evidence="2" type="ORF">FYJ25_14230</name>
</gene>
<dbReference type="Proteomes" id="UP000433359">
    <property type="component" value="Unassembled WGS sequence"/>
</dbReference>
<name>A0A6N7Y305_9FIRM</name>
<feature type="transmembrane region" description="Helical" evidence="1">
    <location>
        <begin position="147"/>
        <end position="165"/>
    </location>
</feature>
<feature type="transmembrane region" description="Helical" evidence="1">
    <location>
        <begin position="303"/>
        <end position="325"/>
    </location>
</feature>
<keyword evidence="1" id="KW-0812">Transmembrane</keyword>
<keyword evidence="1" id="KW-0472">Membrane</keyword>
<feature type="transmembrane region" description="Helical" evidence="1">
    <location>
        <begin position="447"/>
        <end position="466"/>
    </location>
</feature>
<protein>
    <submittedName>
        <fullName evidence="2">YfhO family protein</fullName>
    </submittedName>
</protein>
<dbReference type="RefSeq" id="WP_154581577.1">
    <property type="nucleotide sequence ID" value="NZ_VULP01000050.1"/>
</dbReference>
<dbReference type="Pfam" id="PF09586">
    <property type="entry name" value="YfhO"/>
    <property type="match status" value="1"/>
</dbReference>
<keyword evidence="1" id="KW-1133">Transmembrane helix</keyword>
<proteinExistence type="predicted"/>
<sequence>MKNKKQRKIINKLWKYYLLYSTIFLIMTWVIFHYFFSNNISFIWKVDGWTQHVKALAYYSDWMQNIAKKIIYEHKLQIPLWDASIGYGSDIISVLHYYAIGDPLNILSIFSPDSKINVCYTLLVLLRIYLAGITFSAYCFYMGKNKYSAVLMGSYIYIFSGYVFLHGMHHPYFINSCIYLPLLLLGVEKILREKKSLLFLITVFLSASSNFYFFYMLVLITVIYVIFRVLALYDIKNIKKAIKAIMHIFVSSIIGVFLSATILLPVILLFLDTDRSKIKRTFNLFYNNEYFLNLLKGFTSAEFIGKHTVLCYASLALISIVILFLKKGHNSLKIGIVLFTAFLCIPFAGHVFNGFSYASNRWVFAYGMLVAFIVVTVLQDIDEINSLALIVSCVVLIFYAIKTNEIGTNGVEKSIQTAILIGMLQIAIIVLFLLVNKFCDINDRYKNACSQIASVMILILVLINIGNNGKVYFGGVIQNVSKEFKTFSETNMGEDAPVDQVIKRVSSNDKDSFWRYSGLYECIERNSTLQSGLKNTSSYWSLTPGNISEFMSEQDMFVNYAYKLRELDGRTFLNELMSVKYFVAFANSNNPNIPYGYQKLNDKGCAKKGYVVYKNNNPLPLGYTYSTYIPQNKYEQMSSIDRQNAMLQGCVVDKKVEGYSKTKVIQNKTKIKYTTTLGDGITKNGNKYNVKKKGASITLKFNGNTNCETYLSINDLKMGQEIKPGKYPMMSVIKISALDEKSNVCKKHFDYMVREHNWYSGRHNFLANLGYGESAKKSITITFKKRGIYSVKDFEIYCQPMNQYNQQVNLLKENILQDVSIKTNKISGNISLNKKKILCLSIPYSKGWTAYVDGKKTEILQANTMLMALPLSEGSHSVVLKYYTPGLKAGIIISLIGLVLCIIVSMCEKKQNKFTT</sequence>
<dbReference type="EMBL" id="VULP01000050">
    <property type="protein sequence ID" value="MSU83451.1"/>
    <property type="molecule type" value="Genomic_DNA"/>
</dbReference>
<dbReference type="PANTHER" id="PTHR38454">
    <property type="entry name" value="INTEGRAL MEMBRANE PROTEIN-RELATED"/>
    <property type="match status" value="1"/>
</dbReference>
<accession>A0A6N7Y305</accession>
<feature type="transmembrane region" description="Helical" evidence="1">
    <location>
        <begin position="122"/>
        <end position="141"/>
    </location>
</feature>
<feature type="transmembrane region" description="Helical" evidence="1">
    <location>
        <begin position="414"/>
        <end position="435"/>
    </location>
</feature>
<organism evidence="2 3">
    <name type="scientific">Anaerobutyricum soehngenii</name>
    <dbReference type="NCBI Taxonomy" id="105843"/>
    <lineage>
        <taxon>Bacteria</taxon>
        <taxon>Bacillati</taxon>
        <taxon>Bacillota</taxon>
        <taxon>Clostridia</taxon>
        <taxon>Lachnospirales</taxon>
        <taxon>Lachnospiraceae</taxon>
        <taxon>Anaerobutyricum</taxon>
    </lineage>
</organism>
<feature type="transmembrane region" description="Helical" evidence="1">
    <location>
        <begin position="211"/>
        <end position="233"/>
    </location>
</feature>
<feature type="transmembrane region" description="Helical" evidence="1">
    <location>
        <begin position="332"/>
        <end position="352"/>
    </location>
</feature>
<feature type="transmembrane region" description="Helical" evidence="1">
    <location>
        <begin position="16"/>
        <end position="36"/>
    </location>
</feature>
<feature type="transmembrane region" description="Helical" evidence="1">
    <location>
        <begin position="384"/>
        <end position="402"/>
    </location>
</feature>
<feature type="transmembrane region" description="Helical" evidence="1">
    <location>
        <begin position="245"/>
        <end position="271"/>
    </location>
</feature>
<dbReference type="AlphaFoldDB" id="A0A6N7Y305"/>
<feature type="transmembrane region" description="Helical" evidence="1">
    <location>
        <begin position="358"/>
        <end position="377"/>
    </location>
</feature>
<evidence type="ECO:0000256" key="1">
    <source>
        <dbReference type="SAM" id="Phobius"/>
    </source>
</evidence>
<dbReference type="PANTHER" id="PTHR38454:SF1">
    <property type="entry name" value="INTEGRAL MEMBRANE PROTEIN"/>
    <property type="match status" value="1"/>
</dbReference>
<comment type="caution">
    <text evidence="2">The sequence shown here is derived from an EMBL/GenBank/DDBJ whole genome shotgun (WGS) entry which is preliminary data.</text>
</comment>